<dbReference type="Proteomes" id="UP000018144">
    <property type="component" value="Unassembled WGS sequence"/>
</dbReference>
<dbReference type="PANTHER" id="PTHR19304">
    <property type="entry name" value="CYCLIC-AMP RESPONSE ELEMENT BINDING PROTEIN"/>
    <property type="match status" value="1"/>
</dbReference>
<proteinExistence type="predicted"/>
<dbReference type="FunFam" id="1.20.5.170:FF:000053">
    <property type="entry name" value="BZIP transcription factor AtfA"/>
    <property type="match status" value="1"/>
</dbReference>
<keyword evidence="2" id="KW-0805">Transcription regulation</keyword>
<dbReference type="InterPro" id="IPR021755">
    <property type="entry name" value="TF_Aft1_HRA"/>
</dbReference>
<feature type="compositionally biased region" description="Polar residues" evidence="6">
    <location>
        <begin position="34"/>
        <end position="60"/>
    </location>
</feature>
<evidence type="ECO:0000256" key="4">
    <source>
        <dbReference type="ARBA" id="ARBA00023163"/>
    </source>
</evidence>
<feature type="compositionally biased region" description="Polar residues" evidence="6">
    <location>
        <begin position="1"/>
        <end position="19"/>
    </location>
</feature>
<accession>U4L6Y5</accession>
<dbReference type="GO" id="GO:0003677">
    <property type="term" value="F:DNA binding"/>
    <property type="evidence" value="ECO:0007669"/>
    <property type="project" value="UniProtKB-KW"/>
</dbReference>
<dbReference type="STRING" id="1076935.U4L6Y5"/>
<dbReference type="Pfam" id="PF11786">
    <property type="entry name" value="Aft1_HRA"/>
    <property type="match status" value="1"/>
</dbReference>
<dbReference type="PRINTS" id="PR00043">
    <property type="entry name" value="LEUZIPPRJUN"/>
</dbReference>
<dbReference type="SUPFAM" id="SSF57959">
    <property type="entry name" value="Leucine zipper domain"/>
    <property type="match status" value="1"/>
</dbReference>
<comment type="subcellular location">
    <subcellularLocation>
        <location evidence="1">Nucleus</location>
    </subcellularLocation>
</comment>
<dbReference type="Pfam" id="PF00170">
    <property type="entry name" value="bZIP_1"/>
    <property type="match status" value="1"/>
</dbReference>
<dbReference type="GO" id="GO:0005634">
    <property type="term" value="C:nucleus"/>
    <property type="evidence" value="ECO:0007669"/>
    <property type="project" value="UniProtKB-SubCell"/>
</dbReference>
<evidence type="ECO:0000259" key="7">
    <source>
        <dbReference type="PROSITE" id="PS50217"/>
    </source>
</evidence>
<dbReference type="AlphaFoldDB" id="U4L6Y5"/>
<dbReference type="InterPro" id="IPR020956">
    <property type="entry name" value="TF_Aft1_OSM"/>
</dbReference>
<dbReference type="GO" id="GO:0003700">
    <property type="term" value="F:DNA-binding transcription factor activity"/>
    <property type="evidence" value="ECO:0007669"/>
    <property type="project" value="InterPro"/>
</dbReference>
<feature type="region of interest" description="Disordered" evidence="6">
    <location>
        <begin position="1"/>
        <end position="61"/>
    </location>
</feature>
<feature type="region of interest" description="Disordered" evidence="6">
    <location>
        <begin position="276"/>
        <end position="399"/>
    </location>
</feature>
<reference evidence="8 9" key="1">
    <citation type="journal article" date="2013" name="PLoS Genet.">
        <title>The genome and development-dependent transcriptomes of Pyronema confluens: a window into fungal evolution.</title>
        <authorList>
            <person name="Traeger S."/>
            <person name="Altegoer F."/>
            <person name="Freitag M."/>
            <person name="Gabaldon T."/>
            <person name="Kempken F."/>
            <person name="Kumar A."/>
            <person name="Marcet-Houben M."/>
            <person name="Poggeler S."/>
            <person name="Stajich J.E."/>
            <person name="Nowrousian M."/>
        </authorList>
    </citation>
    <scope>NUCLEOTIDE SEQUENCE [LARGE SCALE GENOMIC DNA]</scope>
    <source>
        <strain evidence="9">CBS 100304</strain>
        <tissue evidence="8">Vegetative mycelium</tissue>
    </source>
</reference>
<gene>
    <name evidence="8" type="ORF">PCON_11834</name>
</gene>
<dbReference type="InterPro" id="IPR046347">
    <property type="entry name" value="bZIP_sf"/>
</dbReference>
<evidence type="ECO:0000313" key="9">
    <source>
        <dbReference type="Proteomes" id="UP000018144"/>
    </source>
</evidence>
<evidence type="ECO:0000256" key="3">
    <source>
        <dbReference type="ARBA" id="ARBA00023125"/>
    </source>
</evidence>
<dbReference type="InterPro" id="IPR004827">
    <property type="entry name" value="bZIP"/>
</dbReference>
<feature type="compositionally biased region" description="Basic and acidic residues" evidence="6">
    <location>
        <begin position="384"/>
        <end position="399"/>
    </location>
</feature>
<dbReference type="EMBL" id="HF935685">
    <property type="protein sequence ID" value="CCX12240.1"/>
    <property type="molecule type" value="Genomic_DNA"/>
</dbReference>
<protein>
    <submittedName>
        <fullName evidence="8">Similar to Transcription factor atf1 acc. no. P52890</fullName>
    </submittedName>
</protein>
<evidence type="ECO:0000313" key="8">
    <source>
        <dbReference type="EMBL" id="CCX12240.1"/>
    </source>
</evidence>
<evidence type="ECO:0000256" key="2">
    <source>
        <dbReference type="ARBA" id="ARBA00023015"/>
    </source>
</evidence>
<dbReference type="CDD" id="cd14687">
    <property type="entry name" value="bZIP_ATF2"/>
    <property type="match status" value="1"/>
</dbReference>
<dbReference type="OMA" id="HGAFMSQ"/>
<feature type="compositionally biased region" description="Basic residues" evidence="6">
    <location>
        <begin position="336"/>
        <end position="358"/>
    </location>
</feature>
<keyword evidence="9" id="KW-1185">Reference proteome</keyword>
<dbReference type="InterPro" id="IPR021756">
    <property type="entry name" value="TF_Aft1_HRR"/>
</dbReference>
<dbReference type="SMART" id="SM00338">
    <property type="entry name" value="BRLZ"/>
    <property type="match status" value="1"/>
</dbReference>
<dbReference type="InterPro" id="IPR002112">
    <property type="entry name" value="Leuzip_Jun"/>
</dbReference>
<dbReference type="PROSITE" id="PS50217">
    <property type="entry name" value="BZIP"/>
    <property type="match status" value="1"/>
</dbReference>
<dbReference type="Pfam" id="PF11785">
    <property type="entry name" value="Aft1_OSA"/>
    <property type="match status" value="1"/>
</dbReference>
<feature type="domain" description="BZIP" evidence="7">
    <location>
        <begin position="395"/>
        <end position="458"/>
    </location>
</feature>
<dbReference type="eggNOG" id="KOG1414">
    <property type="taxonomic scope" value="Eukaryota"/>
</dbReference>
<keyword evidence="4" id="KW-0804">Transcription</keyword>
<organism evidence="8 9">
    <name type="scientific">Pyronema omphalodes (strain CBS 100304)</name>
    <name type="common">Pyronema confluens</name>
    <dbReference type="NCBI Taxonomy" id="1076935"/>
    <lineage>
        <taxon>Eukaryota</taxon>
        <taxon>Fungi</taxon>
        <taxon>Dikarya</taxon>
        <taxon>Ascomycota</taxon>
        <taxon>Pezizomycotina</taxon>
        <taxon>Pezizomycetes</taxon>
        <taxon>Pezizales</taxon>
        <taxon>Pyronemataceae</taxon>
        <taxon>Pyronema</taxon>
    </lineage>
</organism>
<dbReference type="Pfam" id="PF11787">
    <property type="entry name" value="Aft1_HRR"/>
    <property type="match status" value="1"/>
</dbReference>
<evidence type="ECO:0000256" key="1">
    <source>
        <dbReference type="ARBA" id="ARBA00004123"/>
    </source>
</evidence>
<sequence>MSTTISSSTNQPAPTQDNMSPKRALVTADVRNPSAPSTSVATESPPHTTEAGSNNRNSGDYFSIRHSRLDQEPNPFEQSFAAPNHGDPNAQKATILPPVTAMTSPAISGRYGWGSDSLRSGPLSPAMLQAPQHPNITFESHLRTGLTPNESAMRSGLTPGGSGSIFPGQPGFLFHNNNNVNTPTSLEFQKTAQAAAARVKRHSLPQQPGPAIPLPQSDMKVDQNLDIKSGPPADSLYNADPAHNAANGLYLLAHMGGTKARVPSAAAQGFFQQNQPMASPPIILPSPEQKRAHLEQQHSSQMKMTSTSPTNASRRLSQSSMPGAESGNDTPEKKGRANNKRAAPKRKSPPGSSAKKKAKGNDSRAESVLSNNSEPNSDSEGDEDNKGKKTAMTDEEKRKNFLERNRVAALKCRQRKKQWLNSLQAKVEMYGAENDTLTASVHTLREEVVHLKTLLLAHKDCSVTRATGVNMEAQANLMSHPVPPGYDVNGQMHMGYNVNPMMGIPGVGMHTNQHSTQQNDQRRYS</sequence>
<evidence type="ECO:0000256" key="6">
    <source>
        <dbReference type="SAM" id="MobiDB-lite"/>
    </source>
</evidence>
<keyword evidence="5" id="KW-0539">Nucleus</keyword>
<dbReference type="OrthoDB" id="295274at2759"/>
<name>U4L6Y5_PYROM</name>
<keyword evidence="3" id="KW-0238">DNA-binding</keyword>
<feature type="compositionally biased region" description="Polar residues" evidence="6">
    <location>
        <begin position="297"/>
        <end position="321"/>
    </location>
</feature>
<dbReference type="Gene3D" id="1.20.5.170">
    <property type="match status" value="1"/>
</dbReference>
<evidence type="ECO:0000256" key="5">
    <source>
        <dbReference type="ARBA" id="ARBA00023242"/>
    </source>
</evidence>
<dbReference type="InterPro" id="IPR051027">
    <property type="entry name" value="bZIP_transcription_factors"/>
</dbReference>